<dbReference type="RefSeq" id="WP_087639323.1">
    <property type="nucleotide sequence ID" value="NZ_CP147246.1"/>
</dbReference>
<reference evidence="3" key="2">
    <citation type="submission" date="2017-05" db="EMBL/GenBank/DDBJ databases">
        <authorList>
            <consortium name="The Broad Institute Genomics Platform"/>
            <consortium name="The Broad Institute Genomic Center for Infectious Diseases"/>
            <person name="Earl A."/>
            <person name="Manson A."/>
            <person name="Schwartman J."/>
            <person name="Gilmore M."/>
            <person name="Abouelleil A."/>
            <person name="Cao P."/>
            <person name="Chapman S."/>
            <person name="Cusick C."/>
            <person name="Shea T."/>
            <person name="Young S."/>
            <person name="Neafsey D."/>
            <person name="Nusbaum C."/>
            <person name="Birren B."/>
        </authorList>
    </citation>
    <scope>NUCLEOTIDE SEQUENCE</scope>
    <source>
        <strain evidence="3">9D6_DIV0238</strain>
    </source>
</reference>
<gene>
    <name evidence="2" type="ORF">A5889_000086</name>
    <name evidence="3" type="ORF">A5889_002699</name>
</gene>
<dbReference type="Pfam" id="PF13731">
    <property type="entry name" value="WxL"/>
    <property type="match status" value="1"/>
</dbReference>
<dbReference type="InterPro" id="IPR027994">
    <property type="entry name" value="WxL_dom"/>
</dbReference>
<accession>A0A200JCL9</accession>
<evidence type="ECO:0000313" key="4">
    <source>
        <dbReference type="Proteomes" id="UP000196151"/>
    </source>
</evidence>
<dbReference type="AlphaFoldDB" id="A0A200JCL9"/>
<organism evidence="2">
    <name type="scientific">Candidatus Enterococcus dunnyi</name>
    <dbReference type="NCBI Taxonomy" id="1834192"/>
    <lineage>
        <taxon>Bacteria</taxon>
        <taxon>Bacillati</taxon>
        <taxon>Bacillota</taxon>
        <taxon>Bacilli</taxon>
        <taxon>Lactobacillales</taxon>
        <taxon>Enterococcaceae</taxon>
        <taxon>Enterococcus</taxon>
    </lineage>
</organism>
<dbReference type="EMBL" id="CP147246">
    <property type="protein sequence ID" value="WYJ95151.1"/>
    <property type="molecule type" value="Genomic_DNA"/>
</dbReference>
<name>A0A200JCL9_9ENTE</name>
<protein>
    <recommendedName>
        <fullName evidence="1">WxL domain-containing protein</fullName>
    </recommendedName>
</protein>
<dbReference type="Proteomes" id="UP000196151">
    <property type="component" value="Chromosome"/>
</dbReference>
<reference evidence="3" key="3">
    <citation type="submission" date="2024-03" db="EMBL/GenBank/DDBJ databases">
        <title>The Genome Sequence of Enterococcus sp. DIV0238c.</title>
        <authorList>
            <consortium name="The Broad Institute Genomics Platform"/>
            <consortium name="The Broad Institute Microbial Omics Core"/>
            <consortium name="The Broad Institute Genomic Center for Infectious Diseases"/>
            <person name="Earl A."/>
            <person name="Manson A."/>
            <person name="Gilmore M."/>
            <person name="Schwartman J."/>
            <person name="Shea T."/>
            <person name="Abouelleil A."/>
            <person name="Cao P."/>
            <person name="Chapman S."/>
            <person name="Cusick C."/>
            <person name="Young S."/>
            <person name="Neafsey D."/>
            <person name="Nusbaum C."/>
            <person name="Birren B."/>
        </authorList>
    </citation>
    <scope>NUCLEOTIDE SEQUENCE</scope>
    <source>
        <strain evidence="3">9D6_DIV0238</strain>
    </source>
</reference>
<evidence type="ECO:0000313" key="3">
    <source>
        <dbReference type="EMBL" id="WYJ95151.1"/>
    </source>
</evidence>
<sequence length="1051" mass="116401">MKWKNKRAGILAGATCFLILTTVLTYRIDPIRAESKAAKTEQKQEATANPLETIQNRQEALLGTQKQTRKGAVVDGGDPTYDLYDENGVINPGWVYTGTDTKSGEIKLGNQEYLRYTFGPYLSLDISPTPDSLKLSTYNFSLIPSVFFIDKNTDARPVNEKGVVVNSFSSLETDDKLGNRISSSSPFVISVTPPANGSLLYSTFYSGYINPMYVSDNHANVKGFMAKLFKYYYKDLPDGSRLLKQVAVTKTSSNLALKLPSSSNKAGQDILVEVETTMIPKGKRVLIERKVTNIGSTVYPGFTFGSNMDAALLENMGNSGPIPFYYVGNNRGLYIQREIGTDNVGKPYGYRMDFLFTDDHAVNNWRAGTRFTSSMTAGVGEMYGTTFNRFPQRDSIGDETLDAPRDTNALPGIAQQGSMDTMLFMKTQPVDLAPKSYIRTSYYHGISLMEAKPEITFAQEENAKSPIIYYDQQYTLNGRFADTNDDRTKLELKYSVDGGEEILVKSWNVPETDGANRENGESVVRVDEPWSLDISKYLADDKDHTFVFTGYNGVTEESETVVFKYNRTPELAVNAANAAFYDGSKLVDRKYPILIDYKDEDSSELTLHYEVLPFDADGNLGEPVPGPTTIDLTNEPLNTLHEKYAVMIPDAELQSKKQRVRFWIEDKNRVTDKESETAYFDIEREPKPTIAVDLKVAKPSVLQGTANSYTATVKTSGHPDARFHDPKLITEPFDARVTPDTKSVTVTVNGVPTSAFQAVFDTETRQLTVSLTGFPSGLGIDQEIVVTYNVNTTSNSAGGQPIEQAVTFTGTSSKAPYADDKSATATFTIVDKMAIAVRYFVIDPNTGQLELQKDLSEDINGEHGEEIEIVAKEITGYTLSDTKIDGSSVGTVQKPKVKIGTNTSLEFIYEGALELSSAPTVIDFGNQKVSAKNLFFDNPKYDRPLVVYDNRSQTTEWRILLKQSGNLSIPGDPSAQLVDALSYQTSTDNKTLSTENQEVFRSKVNTRGKFDVSKDTWGPGKEGLRLDIPAGKVKQVGDYETTLTWTIEEVY</sequence>
<reference evidence="2" key="1">
    <citation type="submission" date="2017-05" db="EMBL/GenBank/DDBJ databases">
        <title>The Genome Sequence of Enterococcus sp. 9D6_DIV0238.</title>
        <authorList>
            <consortium name="The Broad Institute Genomics Platform"/>
            <consortium name="The Broad Institute Genomic Center for Infectious Diseases"/>
            <person name="Earl A."/>
            <person name="Manson A."/>
            <person name="Schwartman J."/>
            <person name="Gilmore M."/>
            <person name="Abouelleil A."/>
            <person name="Cao P."/>
            <person name="Chapman S."/>
            <person name="Cusick C."/>
            <person name="Shea T."/>
            <person name="Young S."/>
            <person name="Neafsey D."/>
            <person name="Nusbaum C."/>
            <person name="Birren B."/>
        </authorList>
    </citation>
    <scope>NUCLEOTIDE SEQUENCE [LARGE SCALE GENOMIC DNA]</scope>
    <source>
        <strain evidence="2">9D6_DIV0238</strain>
    </source>
</reference>
<dbReference type="EMBL" id="NIBQ01000001">
    <property type="protein sequence ID" value="OUZ34611.1"/>
    <property type="molecule type" value="Genomic_DNA"/>
</dbReference>
<keyword evidence="4" id="KW-1185">Reference proteome</keyword>
<proteinExistence type="predicted"/>
<evidence type="ECO:0000313" key="2">
    <source>
        <dbReference type="EMBL" id="OUZ34611.1"/>
    </source>
</evidence>
<feature type="domain" description="WxL" evidence="1">
    <location>
        <begin position="910"/>
        <end position="1049"/>
    </location>
</feature>
<evidence type="ECO:0000259" key="1">
    <source>
        <dbReference type="Pfam" id="PF13731"/>
    </source>
</evidence>